<accession>A0A9Q0NDM4</accession>
<evidence type="ECO:0000313" key="1">
    <source>
        <dbReference type="EMBL" id="KAJ6647751.1"/>
    </source>
</evidence>
<organism evidence="1 2">
    <name type="scientific">Pseudolycoriella hygida</name>
    <dbReference type="NCBI Taxonomy" id="35572"/>
    <lineage>
        <taxon>Eukaryota</taxon>
        <taxon>Metazoa</taxon>
        <taxon>Ecdysozoa</taxon>
        <taxon>Arthropoda</taxon>
        <taxon>Hexapoda</taxon>
        <taxon>Insecta</taxon>
        <taxon>Pterygota</taxon>
        <taxon>Neoptera</taxon>
        <taxon>Endopterygota</taxon>
        <taxon>Diptera</taxon>
        <taxon>Nematocera</taxon>
        <taxon>Sciaroidea</taxon>
        <taxon>Sciaridae</taxon>
        <taxon>Pseudolycoriella</taxon>
    </lineage>
</organism>
<dbReference type="AlphaFoldDB" id="A0A9Q0NDM4"/>
<dbReference type="Proteomes" id="UP001151699">
    <property type="component" value="Chromosome A"/>
</dbReference>
<proteinExistence type="predicted"/>
<reference evidence="1" key="1">
    <citation type="submission" date="2022-07" db="EMBL/GenBank/DDBJ databases">
        <authorList>
            <person name="Trinca V."/>
            <person name="Uliana J.V.C."/>
            <person name="Torres T.T."/>
            <person name="Ward R.J."/>
            <person name="Monesi N."/>
        </authorList>
    </citation>
    <scope>NUCLEOTIDE SEQUENCE</scope>
    <source>
        <strain evidence="1">HSMRA1968</strain>
        <tissue evidence="1">Whole embryos</tissue>
    </source>
</reference>
<comment type="caution">
    <text evidence="1">The sequence shown here is derived from an EMBL/GenBank/DDBJ whole genome shotgun (WGS) entry which is preliminary data.</text>
</comment>
<keyword evidence="2" id="KW-1185">Reference proteome</keyword>
<protein>
    <submittedName>
        <fullName evidence="1">Uncharacterized protein</fullName>
    </submittedName>
</protein>
<sequence>MTLRIHCTWSTAIYKYQELFMKSEDDDGAPLSMNHPKVHTFVNHCLDNGMSRNSMPRGRIDIQLPEKVHLLPDTYKVEAVAIRDTNIHIRFSAQPKSVVIETAYRSIVFK</sequence>
<gene>
    <name evidence="1" type="ORF">Bhyg_02974</name>
</gene>
<dbReference type="EMBL" id="WJQU01000001">
    <property type="protein sequence ID" value="KAJ6647751.1"/>
    <property type="molecule type" value="Genomic_DNA"/>
</dbReference>
<evidence type="ECO:0000313" key="2">
    <source>
        <dbReference type="Proteomes" id="UP001151699"/>
    </source>
</evidence>
<name>A0A9Q0NDM4_9DIPT</name>